<comment type="caution">
    <text evidence="1">The sequence shown here is derived from an EMBL/GenBank/DDBJ whole genome shotgun (WGS) entry which is preliminary data.</text>
</comment>
<dbReference type="RefSeq" id="WP_083015426.1">
    <property type="nucleotide sequence ID" value="NZ_CP010271.1"/>
</dbReference>
<reference evidence="1 2" key="1">
    <citation type="submission" date="2016-12" db="EMBL/GenBank/DDBJ databases">
        <title>The new phylogeny of genus Mycobacterium.</title>
        <authorList>
            <person name="Tortoli E."/>
            <person name="Trovato A."/>
            <person name="Cirillo D.M."/>
        </authorList>
    </citation>
    <scope>NUCLEOTIDE SEQUENCE [LARGE SCALE GENOMIC DNA]</scope>
    <source>
        <strain evidence="1 2">CCUG 66554</strain>
    </source>
</reference>
<dbReference type="AlphaFoldDB" id="A0A1S4W2U5"/>
<accession>A0A1S4W2U5</accession>
<dbReference type="OrthoDB" id="1495085at2"/>
<sequence length="127" mass="13645">MSGSVVVIGIDPYVIDFNNPEFARTGLTADAIQEGLDQSAAILNAEGYTAELCLISLAPDELTAQLKRALDARPWDCVVIGAGIRAMPSNLELFEIVLNVVHAHAPHAKICFNTTPTDTVAAVERWI</sequence>
<dbReference type="KEGG" id="msao:MYCSP_15210"/>
<organism evidence="1 2">
    <name type="scientific">Mycobacteroides saopaulense</name>
    <dbReference type="NCBI Taxonomy" id="1578165"/>
    <lineage>
        <taxon>Bacteria</taxon>
        <taxon>Bacillati</taxon>
        <taxon>Actinomycetota</taxon>
        <taxon>Actinomycetes</taxon>
        <taxon>Mycobacteriales</taxon>
        <taxon>Mycobacteriaceae</taxon>
        <taxon>Mycobacteroides</taxon>
    </lineage>
</organism>
<dbReference type="EMBL" id="MVII01000012">
    <property type="protein sequence ID" value="ORB58095.1"/>
    <property type="molecule type" value="Genomic_DNA"/>
</dbReference>
<protein>
    <submittedName>
        <fullName evidence="1">Uncharacterized protein</fullName>
    </submittedName>
</protein>
<dbReference type="Proteomes" id="UP000192434">
    <property type="component" value="Unassembled WGS sequence"/>
</dbReference>
<dbReference type="STRING" id="1578165.BKG68_04960"/>
<evidence type="ECO:0000313" key="1">
    <source>
        <dbReference type="EMBL" id="ORB58095.1"/>
    </source>
</evidence>
<evidence type="ECO:0000313" key="2">
    <source>
        <dbReference type="Proteomes" id="UP000192434"/>
    </source>
</evidence>
<proteinExistence type="predicted"/>
<name>A0A1S4W2U5_9MYCO</name>
<gene>
    <name evidence="1" type="ORF">BST43_10715</name>
</gene>